<evidence type="ECO:0000256" key="3">
    <source>
        <dbReference type="ARBA" id="ARBA00022692"/>
    </source>
</evidence>
<reference evidence="8 9" key="1">
    <citation type="submission" date="2019-11" db="EMBL/GenBank/DDBJ databases">
        <authorList>
            <person name="Holert J."/>
        </authorList>
    </citation>
    <scope>NUCLEOTIDE SEQUENCE [LARGE SCALE GENOMIC DNA]</scope>
    <source>
        <strain evidence="8">SB11_3</strain>
    </source>
</reference>
<proteinExistence type="predicted"/>
<dbReference type="OrthoDB" id="9813617at2"/>
<feature type="transmembrane region" description="Helical" evidence="6">
    <location>
        <begin position="273"/>
        <end position="291"/>
    </location>
</feature>
<dbReference type="InterPro" id="IPR050638">
    <property type="entry name" value="AA-Vitamin_Transporters"/>
</dbReference>
<dbReference type="Proteomes" id="UP000441399">
    <property type="component" value="Unassembled WGS sequence"/>
</dbReference>
<dbReference type="InterPro" id="IPR000620">
    <property type="entry name" value="EamA_dom"/>
</dbReference>
<evidence type="ECO:0000313" key="8">
    <source>
        <dbReference type="EMBL" id="CAA0125143.1"/>
    </source>
</evidence>
<dbReference type="PANTHER" id="PTHR32322">
    <property type="entry name" value="INNER MEMBRANE TRANSPORTER"/>
    <property type="match status" value="1"/>
</dbReference>
<keyword evidence="3 6" id="KW-0812">Transmembrane</keyword>
<dbReference type="Pfam" id="PF00892">
    <property type="entry name" value="EamA"/>
    <property type="match status" value="2"/>
</dbReference>
<keyword evidence="2" id="KW-1003">Cell membrane</keyword>
<accession>A0A5S9QY16</accession>
<evidence type="ECO:0000259" key="7">
    <source>
        <dbReference type="Pfam" id="PF00892"/>
    </source>
</evidence>
<keyword evidence="9" id="KW-1185">Reference proteome</keyword>
<feature type="transmembrane region" description="Helical" evidence="6">
    <location>
        <begin position="82"/>
        <end position="102"/>
    </location>
</feature>
<organism evidence="8 9">
    <name type="scientific">BD1-7 clade bacterium</name>
    <dbReference type="NCBI Taxonomy" id="2029982"/>
    <lineage>
        <taxon>Bacteria</taxon>
        <taxon>Pseudomonadati</taxon>
        <taxon>Pseudomonadota</taxon>
        <taxon>Gammaproteobacteria</taxon>
        <taxon>Cellvibrionales</taxon>
        <taxon>Spongiibacteraceae</taxon>
        <taxon>BD1-7 clade</taxon>
    </lineage>
</organism>
<protein>
    <recommendedName>
        <fullName evidence="7">EamA domain-containing protein</fullName>
    </recommendedName>
</protein>
<keyword evidence="5 6" id="KW-0472">Membrane</keyword>
<feature type="transmembrane region" description="Helical" evidence="6">
    <location>
        <begin position="141"/>
        <end position="164"/>
    </location>
</feature>
<evidence type="ECO:0000256" key="2">
    <source>
        <dbReference type="ARBA" id="ARBA00022475"/>
    </source>
</evidence>
<evidence type="ECO:0000256" key="6">
    <source>
        <dbReference type="SAM" id="Phobius"/>
    </source>
</evidence>
<evidence type="ECO:0000256" key="5">
    <source>
        <dbReference type="ARBA" id="ARBA00023136"/>
    </source>
</evidence>
<name>A0A5S9QY16_9GAMM</name>
<dbReference type="InterPro" id="IPR037185">
    <property type="entry name" value="EmrE-like"/>
</dbReference>
<feature type="transmembrane region" description="Helical" evidence="6">
    <location>
        <begin position="297"/>
        <end position="316"/>
    </location>
</feature>
<feature type="transmembrane region" description="Helical" evidence="6">
    <location>
        <begin position="21"/>
        <end position="43"/>
    </location>
</feature>
<dbReference type="PANTHER" id="PTHR32322:SF18">
    <property type="entry name" value="S-ADENOSYLMETHIONINE_S-ADENOSYLHOMOCYSTEINE TRANSPORTER"/>
    <property type="match status" value="1"/>
</dbReference>
<gene>
    <name evidence="8" type="ORF">OPDIPICF_03370</name>
</gene>
<sequence>MSSETLEGSRPIFDRVAGLDGYLLAAIGATLFSAKGILIKLAYQYGVEPVVLMTLRMLFGLPVYLFVFWHQLRKFSAVNTPATRWLCVMALGVCGYYLASWLDLLGLLYVPASIERIIIYTYPMLVVLMNALIYRRVPSVSVIAGVVIVYCGLLMLFLPAIHGAADIGEAHFAEDMILGGLLIFGSAVAFALFFVGSERLMLHIPSQLFTAVAMLSANVVIAAHFIAVSEWRALVSQADAVYGYAFLIAIFATVLPTFLIAAGIKRIGASRGAIIGGISPSFTLVLGVIFLQESMNMLQFLGFLVVTLGVMSVGWLQRRSGS</sequence>
<feature type="transmembrane region" description="Helical" evidence="6">
    <location>
        <begin position="117"/>
        <end position="134"/>
    </location>
</feature>
<evidence type="ECO:0000256" key="4">
    <source>
        <dbReference type="ARBA" id="ARBA00022989"/>
    </source>
</evidence>
<feature type="domain" description="EamA" evidence="7">
    <location>
        <begin position="178"/>
        <end position="313"/>
    </location>
</feature>
<feature type="transmembrane region" description="Helical" evidence="6">
    <location>
        <begin position="176"/>
        <end position="196"/>
    </location>
</feature>
<dbReference type="SUPFAM" id="SSF103481">
    <property type="entry name" value="Multidrug resistance efflux transporter EmrE"/>
    <property type="match status" value="2"/>
</dbReference>
<feature type="domain" description="EamA" evidence="7">
    <location>
        <begin position="21"/>
        <end position="157"/>
    </location>
</feature>
<dbReference type="AlphaFoldDB" id="A0A5S9QY16"/>
<feature type="transmembrane region" description="Helical" evidence="6">
    <location>
        <begin position="208"/>
        <end position="229"/>
    </location>
</feature>
<dbReference type="EMBL" id="CACSIO010000061">
    <property type="protein sequence ID" value="CAA0125143.1"/>
    <property type="molecule type" value="Genomic_DNA"/>
</dbReference>
<keyword evidence="4 6" id="KW-1133">Transmembrane helix</keyword>
<evidence type="ECO:0000313" key="9">
    <source>
        <dbReference type="Proteomes" id="UP000441399"/>
    </source>
</evidence>
<feature type="transmembrane region" description="Helical" evidence="6">
    <location>
        <begin position="241"/>
        <end position="261"/>
    </location>
</feature>
<evidence type="ECO:0000256" key="1">
    <source>
        <dbReference type="ARBA" id="ARBA00004651"/>
    </source>
</evidence>
<feature type="transmembrane region" description="Helical" evidence="6">
    <location>
        <begin position="49"/>
        <end position="70"/>
    </location>
</feature>
<dbReference type="GO" id="GO:0005886">
    <property type="term" value="C:plasma membrane"/>
    <property type="evidence" value="ECO:0007669"/>
    <property type="project" value="UniProtKB-SubCell"/>
</dbReference>
<comment type="subcellular location">
    <subcellularLocation>
        <location evidence="1">Cell membrane</location>
        <topology evidence="1">Multi-pass membrane protein</topology>
    </subcellularLocation>
</comment>